<comment type="caution">
    <text evidence="1">The sequence shown here is derived from an EMBL/GenBank/DDBJ whole genome shotgun (WGS) entry which is preliminary data.</text>
</comment>
<accession>A0A256G8R7</accession>
<sequence>MVQIHHLCFGAMGASVREFLAAEGDGGFTLCAINAVI</sequence>
<keyword evidence="2" id="KW-1185">Reference proteome</keyword>
<gene>
    <name evidence="1" type="ORF">CEV31_0045</name>
</gene>
<evidence type="ECO:0000313" key="2">
    <source>
        <dbReference type="Proteomes" id="UP000215590"/>
    </source>
</evidence>
<evidence type="ECO:0000313" key="1">
    <source>
        <dbReference type="EMBL" id="OYR23336.1"/>
    </source>
</evidence>
<dbReference type="AlphaFoldDB" id="A0A256G8R7"/>
<name>A0A256G8R7_9HYPH</name>
<dbReference type="Proteomes" id="UP000215590">
    <property type="component" value="Unassembled WGS sequence"/>
</dbReference>
<proteinExistence type="predicted"/>
<reference evidence="1 2" key="1">
    <citation type="submission" date="2017-07" db="EMBL/GenBank/DDBJ databases">
        <title>Phylogenetic study on the rhizospheric bacterium Ochrobactrum sp. A44.</title>
        <authorList>
            <person name="Krzyzanowska D.M."/>
            <person name="Ossowicki A."/>
            <person name="Rajewska M."/>
            <person name="Maciag T."/>
            <person name="Kaczynski Z."/>
            <person name="Czerwicka M."/>
            <person name="Jafra S."/>
        </authorList>
    </citation>
    <scope>NUCLEOTIDE SEQUENCE [LARGE SCALE GENOMIC DNA]</scope>
    <source>
        <strain evidence="1 2">DSM 7216</strain>
    </source>
</reference>
<protein>
    <submittedName>
        <fullName evidence="1">Uncharacterized protein</fullName>
    </submittedName>
</protein>
<organism evidence="1 2">
    <name type="scientific">Brucella thiophenivorans</name>
    <dbReference type="NCBI Taxonomy" id="571255"/>
    <lineage>
        <taxon>Bacteria</taxon>
        <taxon>Pseudomonadati</taxon>
        <taxon>Pseudomonadota</taxon>
        <taxon>Alphaproteobacteria</taxon>
        <taxon>Hyphomicrobiales</taxon>
        <taxon>Brucellaceae</taxon>
        <taxon>Brucella/Ochrobactrum group</taxon>
        <taxon>Brucella</taxon>
    </lineage>
</organism>
<dbReference type="EMBL" id="NNRJ01000001">
    <property type="protein sequence ID" value="OYR23336.1"/>
    <property type="molecule type" value="Genomic_DNA"/>
</dbReference>